<dbReference type="GO" id="GO:0034040">
    <property type="term" value="F:ATPase-coupled lipid transmembrane transporter activity"/>
    <property type="evidence" value="ECO:0007669"/>
    <property type="project" value="TreeGrafter"/>
</dbReference>
<reference evidence="12 13" key="1">
    <citation type="submission" date="2018-08" db="EMBL/GenBank/DDBJ databases">
        <title>Genome of Clostridium chromiireducens C1, DSM12136.</title>
        <authorList>
            <person name="Xing M."/>
            <person name="Wei Y."/>
            <person name="Ang E.L."/>
            <person name="Zhao H."/>
            <person name="Zhang Y."/>
        </authorList>
    </citation>
    <scope>NUCLEOTIDE SEQUENCE [LARGE SCALE GENOMIC DNA]</scope>
    <source>
        <strain evidence="12 13">C1</strain>
    </source>
</reference>
<keyword evidence="8 10" id="KW-1133">Transmembrane helix</keyword>
<feature type="transmembrane region" description="Helical" evidence="10">
    <location>
        <begin position="67"/>
        <end position="89"/>
    </location>
</feature>
<dbReference type="FunFam" id="3.40.50.300:FF:000299">
    <property type="entry name" value="ABC transporter ATP-binding protein/permease"/>
    <property type="match status" value="1"/>
</dbReference>
<dbReference type="GO" id="GO:0005524">
    <property type="term" value="F:ATP binding"/>
    <property type="evidence" value="ECO:0007669"/>
    <property type="project" value="UniProtKB-KW"/>
</dbReference>
<evidence type="ECO:0000256" key="5">
    <source>
        <dbReference type="ARBA" id="ARBA00022741"/>
    </source>
</evidence>
<feature type="transmembrane region" description="Helical" evidence="10">
    <location>
        <begin position="284"/>
        <end position="301"/>
    </location>
</feature>
<dbReference type="PROSITE" id="PS00211">
    <property type="entry name" value="ABC_TRANSPORTER_1"/>
    <property type="match status" value="1"/>
</dbReference>
<evidence type="ECO:0000256" key="1">
    <source>
        <dbReference type="ARBA" id="ARBA00004651"/>
    </source>
</evidence>
<evidence type="ECO:0000256" key="6">
    <source>
        <dbReference type="ARBA" id="ARBA00022807"/>
    </source>
</evidence>
<dbReference type="PANTHER" id="PTHR24221">
    <property type="entry name" value="ATP-BINDING CASSETTE SUB-FAMILY B"/>
    <property type="match status" value="1"/>
</dbReference>
<dbReference type="InterPro" id="IPR039421">
    <property type="entry name" value="Type_1_exporter"/>
</dbReference>
<sequence length="601" mass="69215">MKQKQTFKQVIDNNLFVLKICFSAAPLYIITYILEMVRNEVFIFIEHIYGIGFVLESIEFGRPFRDVAIFLIVLFILICLGMVFNAWMYQSIAQKGLPKMKQKFKSMLYEKAQELDLECYDNPEYYNEFVLAVSEADKQVDRMMDFLSKLFGGITVFVTTGAFFLIKDSVSVIFVVFSFICSFVFIQIINKINYGIRLEKNPYERKRSYINRVFYLNDYAKELRLNPDVSNKLFEQFNEANDEIYKIDKANAKRKFIITFIKDYLCNDFISDVLYIIYLVYKAVVIRAVSYSSVVILFNSFGNLKRSLRIVTEVYPYASETSLYVDKIRNFLNYKPEIFSKKKLQVPKEPKKIEFRNVCFAYKEEEGNITNNLSVIINPCEKIALVGYNGAGKTTLIKLLMRLYDTKSGTILLDGIDIKEYDVEQYRNYIGTVFQDYNMYAATVKENVLMNNADEAAEDKIMESLVKSGFGERLLSLKSGINTPVTAEFEDNGVNLSGGEAQKVAISRAFYKDSGLIILDEPSSALDPIAEYELNHSMLEATENKTVIFISHRLSTTRLADKIFMLEDGNIIEAGSHDELLKLNGKYAEMWRVQAGQYLAV</sequence>
<evidence type="ECO:0000256" key="3">
    <source>
        <dbReference type="ARBA" id="ARBA00022475"/>
    </source>
</evidence>
<dbReference type="PROSITE" id="PS50893">
    <property type="entry name" value="ABC_TRANSPORTER_2"/>
    <property type="match status" value="1"/>
</dbReference>
<keyword evidence="9 10" id="KW-0472">Membrane</keyword>
<feature type="transmembrane region" description="Helical" evidence="10">
    <location>
        <begin position="146"/>
        <end position="166"/>
    </location>
</feature>
<dbReference type="RefSeq" id="WP_119365815.1">
    <property type="nucleotide sequence ID" value="NZ_QXDJ01000001.1"/>
</dbReference>
<keyword evidence="4 10" id="KW-0812">Transmembrane</keyword>
<organism evidence="12 13">
    <name type="scientific">Clostridium chromiireducens</name>
    <dbReference type="NCBI Taxonomy" id="225345"/>
    <lineage>
        <taxon>Bacteria</taxon>
        <taxon>Bacillati</taxon>
        <taxon>Bacillota</taxon>
        <taxon>Clostridia</taxon>
        <taxon>Eubacteriales</taxon>
        <taxon>Clostridiaceae</taxon>
        <taxon>Clostridium</taxon>
    </lineage>
</organism>
<feature type="domain" description="ABC transporter" evidence="11">
    <location>
        <begin position="353"/>
        <end position="593"/>
    </location>
</feature>
<dbReference type="InterPro" id="IPR003439">
    <property type="entry name" value="ABC_transporter-like_ATP-bd"/>
</dbReference>
<dbReference type="Proteomes" id="UP000265930">
    <property type="component" value="Unassembled WGS sequence"/>
</dbReference>
<dbReference type="InterPro" id="IPR036640">
    <property type="entry name" value="ABC1_TM_sf"/>
</dbReference>
<keyword evidence="3" id="KW-1003">Cell membrane</keyword>
<dbReference type="SUPFAM" id="SSF52540">
    <property type="entry name" value="P-loop containing nucleoside triphosphate hydrolases"/>
    <property type="match status" value="1"/>
</dbReference>
<evidence type="ECO:0000256" key="7">
    <source>
        <dbReference type="ARBA" id="ARBA00022840"/>
    </source>
</evidence>
<dbReference type="PANTHER" id="PTHR24221:SF646">
    <property type="entry name" value="HAEMOLYSIN SECRETION ATP-BINDING PROTEIN"/>
    <property type="match status" value="1"/>
</dbReference>
<dbReference type="InterPro" id="IPR027417">
    <property type="entry name" value="P-loop_NTPase"/>
</dbReference>
<evidence type="ECO:0000313" key="12">
    <source>
        <dbReference type="EMBL" id="RII36585.1"/>
    </source>
</evidence>
<dbReference type="GO" id="GO:0008234">
    <property type="term" value="F:cysteine-type peptidase activity"/>
    <property type="evidence" value="ECO:0007669"/>
    <property type="project" value="UniProtKB-KW"/>
</dbReference>
<dbReference type="Gene3D" id="3.40.50.300">
    <property type="entry name" value="P-loop containing nucleotide triphosphate hydrolases"/>
    <property type="match status" value="1"/>
</dbReference>
<keyword evidence="6" id="KW-0788">Thiol protease</keyword>
<evidence type="ECO:0000256" key="2">
    <source>
        <dbReference type="ARBA" id="ARBA00022448"/>
    </source>
</evidence>
<keyword evidence="7 12" id="KW-0067">ATP-binding</keyword>
<dbReference type="SMART" id="SM00382">
    <property type="entry name" value="AAA"/>
    <property type="match status" value="1"/>
</dbReference>
<dbReference type="Pfam" id="PF00005">
    <property type="entry name" value="ABC_tran"/>
    <property type="match status" value="1"/>
</dbReference>
<dbReference type="AlphaFoldDB" id="A0A399IU04"/>
<dbReference type="EMBL" id="QXDJ01000001">
    <property type="protein sequence ID" value="RII36585.1"/>
    <property type="molecule type" value="Genomic_DNA"/>
</dbReference>
<dbReference type="GO" id="GO:0005886">
    <property type="term" value="C:plasma membrane"/>
    <property type="evidence" value="ECO:0007669"/>
    <property type="project" value="UniProtKB-SubCell"/>
</dbReference>
<evidence type="ECO:0000256" key="9">
    <source>
        <dbReference type="ARBA" id="ARBA00023136"/>
    </source>
</evidence>
<dbReference type="Gene3D" id="1.20.1560.10">
    <property type="entry name" value="ABC transporter type 1, transmembrane domain"/>
    <property type="match status" value="1"/>
</dbReference>
<feature type="transmembrane region" description="Helical" evidence="10">
    <location>
        <begin position="172"/>
        <end position="190"/>
    </location>
</feature>
<dbReference type="InterPro" id="IPR003593">
    <property type="entry name" value="AAA+_ATPase"/>
</dbReference>
<protein>
    <submittedName>
        <fullName evidence="12">ABC transporter ATP-binding protein</fullName>
    </submittedName>
</protein>
<keyword evidence="6" id="KW-0378">Hydrolase</keyword>
<dbReference type="GO" id="GO:0016887">
    <property type="term" value="F:ATP hydrolysis activity"/>
    <property type="evidence" value="ECO:0007669"/>
    <property type="project" value="InterPro"/>
</dbReference>
<keyword evidence="6" id="KW-0645">Protease</keyword>
<keyword evidence="2" id="KW-0813">Transport</keyword>
<comment type="subcellular location">
    <subcellularLocation>
        <location evidence="1">Cell membrane</location>
        <topology evidence="1">Multi-pass membrane protein</topology>
    </subcellularLocation>
</comment>
<keyword evidence="5" id="KW-0547">Nucleotide-binding</keyword>
<gene>
    <name evidence="12" type="ORF">D2A34_04155</name>
</gene>
<comment type="caution">
    <text evidence="12">The sequence shown here is derived from an EMBL/GenBank/DDBJ whole genome shotgun (WGS) entry which is preliminary data.</text>
</comment>
<evidence type="ECO:0000256" key="8">
    <source>
        <dbReference type="ARBA" id="ARBA00022989"/>
    </source>
</evidence>
<name>A0A399IU04_9CLOT</name>
<dbReference type="SUPFAM" id="SSF90123">
    <property type="entry name" value="ABC transporter transmembrane region"/>
    <property type="match status" value="1"/>
</dbReference>
<dbReference type="InterPro" id="IPR017871">
    <property type="entry name" value="ABC_transporter-like_CS"/>
</dbReference>
<evidence type="ECO:0000256" key="10">
    <source>
        <dbReference type="SAM" id="Phobius"/>
    </source>
</evidence>
<accession>A0A399IU04</accession>
<evidence type="ECO:0000256" key="4">
    <source>
        <dbReference type="ARBA" id="ARBA00022692"/>
    </source>
</evidence>
<evidence type="ECO:0000313" key="13">
    <source>
        <dbReference type="Proteomes" id="UP000265930"/>
    </source>
</evidence>
<proteinExistence type="predicted"/>
<evidence type="ECO:0000259" key="11">
    <source>
        <dbReference type="PROSITE" id="PS50893"/>
    </source>
</evidence>
<feature type="transmembrane region" description="Helical" evidence="10">
    <location>
        <begin position="15"/>
        <end position="34"/>
    </location>
</feature>